<evidence type="ECO:0000256" key="2">
    <source>
        <dbReference type="ARBA" id="ARBA00009773"/>
    </source>
</evidence>
<dbReference type="RefSeq" id="WP_307463145.1">
    <property type="nucleotide sequence ID" value="NZ_JAURUR010000001.1"/>
</dbReference>
<feature type="transmembrane region" description="Helical" evidence="8">
    <location>
        <begin position="317"/>
        <end position="342"/>
    </location>
</feature>
<comment type="subcellular location">
    <subcellularLocation>
        <location evidence="1">Membrane</location>
        <topology evidence="1">Multi-pass membrane protein</topology>
    </subcellularLocation>
</comment>
<feature type="region of interest" description="Disordered" evidence="7">
    <location>
        <begin position="405"/>
        <end position="445"/>
    </location>
</feature>
<name>A0ABT9M861_9DEIO</name>
<feature type="coiled-coil region" evidence="6">
    <location>
        <begin position="370"/>
        <end position="404"/>
    </location>
</feature>
<evidence type="ECO:0000256" key="1">
    <source>
        <dbReference type="ARBA" id="ARBA00004141"/>
    </source>
</evidence>
<organism evidence="9 10">
    <name type="scientific">Deinococcus enclensis</name>
    <dbReference type="NCBI Taxonomy" id="1049582"/>
    <lineage>
        <taxon>Bacteria</taxon>
        <taxon>Thermotogati</taxon>
        <taxon>Deinococcota</taxon>
        <taxon>Deinococci</taxon>
        <taxon>Deinococcales</taxon>
        <taxon>Deinococcaceae</taxon>
        <taxon>Deinococcus</taxon>
    </lineage>
</organism>
<reference evidence="9 10" key="1">
    <citation type="submission" date="2023-07" db="EMBL/GenBank/DDBJ databases">
        <title>Genomic Encyclopedia of Type Strains, Phase IV (KMG-IV): sequencing the most valuable type-strain genomes for metagenomic binning, comparative biology and taxonomic classification.</title>
        <authorList>
            <person name="Goeker M."/>
        </authorList>
    </citation>
    <scope>NUCLEOTIDE SEQUENCE [LARGE SCALE GENOMIC DNA]</scope>
    <source>
        <strain evidence="9 10">NIO-1023</strain>
    </source>
</reference>
<dbReference type="Pfam" id="PF01594">
    <property type="entry name" value="AI-2E_transport"/>
    <property type="match status" value="1"/>
</dbReference>
<sequence length="445" mass="47013">MSGPIRSPAPGRRGPNVQVVNLLPVAMAVIGVLLLLSFFGRVAPSLLAITLALILATALNPVARFFERWMSRGLAGTLTVLLVLGTIVGLGFLAVPPIVKQLSGLGESLPTDLNQIEARLNSWLSLNPTLDRVVPDDAPGRLAEQAGKLGNVLAERLPGVLTLVGGGIFTALVTLIMVVFALGNPVPIVNGFLGAVPAHYRLNATRALAQTLKQMGAWGRATVLVMLVTGTVTAAGFYLLGVQNWLVFGILAALGELVPTIGPIVASLPPVMFTLASDPEKALWVAVFVLVFQQVSGFVLAPFVVGGAGGLHPLSVTVGVLLFSGVFGIVGAFLTIPFLILIKAVYQHFYLRDAPDIPDAVAMALISGVVEEQMDREEEARKAADRAIQEVRDAELERQLQEGELDLEAVLDDHSEDGYTPEVRPAPRGNAESGGPPRGPERPDT</sequence>
<comment type="similarity">
    <text evidence="2">Belongs to the autoinducer-2 exporter (AI-2E) (TC 2.A.86) family.</text>
</comment>
<dbReference type="Proteomes" id="UP001232163">
    <property type="component" value="Unassembled WGS sequence"/>
</dbReference>
<keyword evidence="6" id="KW-0175">Coiled coil</keyword>
<evidence type="ECO:0000256" key="3">
    <source>
        <dbReference type="ARBA" id="ARBA00022692"/>
    </source>
</evidence>
<feature type="transmembrane region" description="Helical" evidence="8">
    <location>
        <begin position="246"/>
        <end position="271"/>
    </location>
</feature>
<dbReference type="PANTHER" id="PTHR21716:SF62">
    <property type="entry name" value="TRANSPORT PROTEIN YDBI-RELATED"/>
    <property type="match status" value="1"/>
</dbReference>
<proteinExistence type="inferred from homology"/>
<evidence type="ECO:0000256" key="6">
    <source>
        <dbReference type="SAM" id="Coils"/>
    </source>
</evidence>
<dbReference type="InterPro" id="IPR002549">
    <property type="entry name" value="AI-2E-like"/>
</dbReference>
<evidence type="ECO:0000313" key="9">
    <source>
        <dbReference type="EMBL" id="MDP9762765.1"/>
    </source>
</evidence>
<evidence type="ECO:0000256" key="8">
    <source>
        <dbReference type="SAM" id="Phobius"/>
    </source>
</evidence>
<feature type="transmembrane region" description="Helical" evidence="8">
    <location>
        <begin position="160"/>
        <end position="182"/>
    </location>
</feature>
<evidence type="ECO:0000313" key="10">
    <source>
        <dbReference type="Proteomes" id="UP001232163"/>
    </source>
</evidence>
<protein>
    <submittedName>
        <fullName evidence="9">PurR-regulated permease PerM</fullName>
    </submittedName>
</protein>
<evidence type="ECO:0000256" key="4">
    <source>
        <dbReference type="ARBA" id="ARBA00022989"/>
    </source>
</evidence>
<evidence type="ECO:0000256" key="7">
    <source>
        <dbReference type="SAM" id="MobiDB-lite"/>
    </source>
</evidence>
<gene>
    <name evidence="9" type="ORF">QO006_000178</name>
</gene>
<keyword evidence="3 8" id="KW-0812">Transmembrane</keyword>
<keyword evidence="10" id="KW-1185">Reference proteome</keyword>
<feature type="transmembrane region" description="Helical" evidence="8">
    <location>
        <begin position="221"/>
        <end position="240"/>
    </location>
</feature>
<dbReference type="PANTHER" id="PTHR21716">
    <property type="entry name" value="TRANSMEMBRANE PROTEIN"/>
    <property type="match status" value="1"/>
</dbReference>
<evidence type="ECO:0000256" key="5">
    <source>
        <dbReference type="ARBA" id="ARBA00023136"/>
    </source>
</evidence>
<accession>A0ABT9M861</accession>
<feature type="transmembrane region" description="Helical" evidence="8">
    <location>
        <begin position="78"/>
        <end position="99"/>
    </location>
</feature>
<feature type="transmembrane region" description="Helical" evidence="8">
    <location>
        <begin position="283"/>
        <end position="305"/>
    </location>
</feature>
<feature type="transmembrane region" description="Helical" evidence="8">
    <location>
        <begin position="46"/>
        <end position="66"/>
    </location>
</feature>
<dbReference type="EMBL" id="JAURUR010000001">
    <property type="protein sequence ID" value="MDP9762765.1"/>
    <property type="molecule type" value="Genomic_DNA"/>
</dbReference>
<keyword evidence="5 8" id="KW-0472">Membrane</keyword>
<comment type="caution">
    <text evidence="9">The sequence shown here is derived from an EMBL/GenBank/DDBJ whole genome shotgun (WGS) entry which is preliminary data.</text>
</comment>
<keyword evidence="4 8" id="KW-1133">Transmembrane helix</keyword>
<feature type="transmembrane region" description="Helical" evidence="8">
    <location>
        <begin position="20"/>
        <end position="40"/>
    </location>
</feature>